<keyword evidence="2" id="KW-1185">Reference proteome</keyword>
<dbReference type="Proteomes" id="UP000259812">
    <property type="component" value="Genome"/>
</dbReference>
<dbReference type="GeneID" id="60320844"/>
<organism evidence="1 2">
    <name type="scientific">Mycobacterium phage Thonko</name>
    <dbReference type="NCBI Taxonomy" id="2282910"/>
    <lineage>
        <taxon>Viruses</taxon>
        <taxon>Duplodnaviria</taxon>
        <taxon>Heunggongvirae</taxon>
        <taxon>Uroviricota</taxon>
        <taxon>Caudoviricetes</taxon>
        <taxon>Bclasvirinae</taxon>
        <taxon>Thonkovirus</taxon>
        <taxon>Thonkovirus thonko</taxon>
    </lineage>
</organism>
<dbReference type="EMBL" id="MH632120">
    <property type="protein sequence ID" value="AXN53361.1"/>
    <property type="molecule type" value="Genomic_DNA"/>
</dbReference>
<accession>A0A346FCD6</accession>
<dbReference type="KEGG" id="vg:60320844"/>
<name>A0A346FCD6_9CAUD</name>
<dbReference type="RefSeq" id="YP_009949442.1">
    <property type="nucleotide sequence ID" value="NC_051580.1"/>
</dbReference>
<protein>
    <submittedName>
        <fullName evidence="1">Uncharacterized protein</fullName>
    </submittedName>
</protein>
<gene>
    <name evidence="1" type="primary">91</name>
    <name evidence="1" type="ORF">PBI_THONKO_91</name>
</gene>
<proteinExistence type="predicted"/>
<evidence type="ECO:0000313" key="2">
    <source>
        <dbReference type="Proteomes" id="UP000259812"/>
    </source>
</evidence>
<evidence type="ECO:0000313" key="1">
    <source>
        <dbReference type="EMBL" id="AXN53361.1"/>
    </source>
</evidence>
<reference evidence="2" key="1">
    <citation type="submission" date="2018-07" db="EMBL/GenBank/DDBJ databases">
        <authorList>
            <person name="Quirk P.G."/>
            <person name="Krulwich T.A."/>
        </authorList>
    </citation>
    <scope>NUCLEOTIDE SEQUENCE [LARGE SCALE GENOMIC DNA]</scope>
</reference>
<sequence length="43" mass="4786">MMGLPKNLDIGKTVAEFLALLRSIDNKLDRLIELQSDADREAA</sequence>